<keyword evidence="14" id="KW-0547">Nucleotide-binding</keyword>
<feature type="binding site" evidence="14">
    <location>
        <begin position="224"/>
        <end position="225"/>
    </location>
    <ligand>
        <name>FMN</name>
        <dbReference type="ChEBI" id="CHEBI:58210"/>
    </ligand>
</feature>
<evidence type="ECO:0000256" key="1">
    <source>
        <dbReference type="ARBA" id="ARBA00001917"/>
    </source>
</evidence>
<keyword evidence="3" id="KW-0820">tRNA-binding</keyword>
<comment type="function">
    <text evidence="2 12">Catalyzes the synthesis of 5,6-dihydrouridine (D), a modified base found in the D-loop of most tRNAs, via the reduction of the C5-C6 double bond in target uridines.</text>
</comment>
<reference evidence="16" key="1">
    <citation type="submission" date="2021-01" db="EMBL/GenBank/DDBJ databases">
        <title>Genome public.</title>
        <authorList>
            <person name="Liu C."/>
            <person name="Sun Q."/>
        </authorList>
    </citation>
    <scope>NUCLEOTIDE SEQUENCE</scope>
    <source>
        <strain evidence="16">M6</strain>
    </source>
</reference>
<dbReference type="GO" id="GO:0000049">
    <property type="term" value="F:tRNA binding"/>
    <property type="evidence" value="ECO:0007669"/>
    <property type="project" value="UniProtKB-KW"/>
</dbReference>
<name>A0A934U417_9FIRM</name>
<feature type="binding site" evidence="14">
    <location>
        <position position="70"/>
    </location>
    <ligand>
        <name>FMN</name>
        <dbReference type="ChEBI" id="CHEBI:58210"/>
    </ligand>
</feature>
<evidence type="ECO:0000256" key="4">
    <source>
        <dbReference type="ARBA" id="ARBA00022630"/>
    </source>
</evidence>
<keyword evidence="6 12" id="KW-0819">tRNA processing</keyword>
<dbReference type="EMBL" id="JAEQMG010000048">
    <property type="protein sequence ID" value="MBK6088149.1"/>
    <property type="molecule type" value="Genomic_DNA"/>
</dbReference>
<feature type="active site" description="Proton donor" evidence="13">
    <location>
        <position position="100"/>
    </location>
</feature>
<dbReference type="CDD" id="cd02801">
    <property type="entry name" value="DUS_like_FMN"/>
    <property type="match status" value="1"/>
</dbReference>
<dbReference type="InterPro" id="IPR013785">
    <property type="entry name" value="Aldolase_TIM"/>
</dbReference>
<evidence type="ECO:0000256" key="5">
    <source>
        <dbReference type="ARBA" id="ARBA00022643"/>
    </source>
</evidence>
<comment type="catalytic activity">
    <reaction evidence="11">
        <text>a 5,6-dihydrouridine in tRNA + NAD(+) = a uridine in tRNA + NADH + H(+)</text>
        <dbReference type="Rhea" id="RHEA:54452"/>
        <dbReference type="Rhea" id="RHEA-COMP:13339"/>
        <dbReference type="Rhea" id="RHEA-COMP:13887"/>
        <dbReference type="ChEBI" id="CHEBI:15378"/>
        <dbReference type="ChEBI" id="CHEBI:57540"/>
        <dbReference type="ChEBI" id="CHEBI:57945"/>
        <dbReference type="ChEBI" id="CHEBI:65315"/>
        <dbReference type="ChEBI" id="CHEBI:74443"/>
    </reaction>
</comment>
<dbReference type="AlphaFoldDB" id="A0A934U417"/>
<gene>
    <name evidence="16" type="primary">dusB</name>
    <name evidence="16" type="ORF">JKK62_05695</name>
</gene>
<dbReference type="Gene3D" id="3.20.20.70">
    <property type="entry name" value="Aldolase class I"/>
    <property type="match status" value="1"/>
</dbReference>
<evidence type="ECO:0000256" key="10">
    <source>
        <dbReference type="ARBA" id="ARBA00048205"/>
    </source>
</evidence>
<comment type="cofactor">
    <cofactor evidence="1 12 14">
        <name>FMN</name>
        <dbReference type="ChEBI" id="CHEBI:58210"/>
    </cofactor>
</comment>
<dbReference type="PROSITE" id="PS01136">
    <property type="entry name" value="UPF0034"/>
    <property type="match status" value="1"/>
</dbReference>
<accession>A0A934U417</accession>
<feature type="domain" description="DUS-like FMN-binding" evidence="15">
    <location>
        <begin position="14"/>
        <end position="312"/>
    </location>
</feature>
<evidence type="ECO:0000256" key="6">
    <source>
        <dbReference type="ARBA" id="ARBA00022694"/>
    </source>
</evidence>
<feature type="binding site" evidence="14">
    <location>
        <begin position="16"/>
        <end position="18"/>
    </location>
    <ligand>
        <name>FMN</name>
        <dbReference type="ChEBI" id="CHEBI:58210"/>
    </ligand>
</feature>
<dbReference type="PIRSF" id="PIRSF006621">
    <property type="entry name" value="Dus"/>
    <property type="match status" value="1"/>
</dbReference>
<organism evidence="16 17">
    <name type="scientific">Ruminococcus difficilis</name>
    <dbReference type="NCBI Taxonomy" id="2763069"/>
    <lineage>
        <taxon>Bacteria</taxon>
        <taxon>Bacillati</taxon>
        <taxon>Bacillota</taxon>
        <taxon>Clostridia</taxon>
        <taxon>Eubacteriales</taxon>
        <taxon>Oscillospiraceae</taxon>
        <taxon>Ruminococcus</taxon>
    </lineage>
</organism>
<dbReference type="Proteomes" id="UP000633365">
    <property type="component" value="Unassembled WGS sequence"/>
</dbReference>
<keyword evidence="8" id="KW-0694">RNA-binding</keyword>
<feature type="binding site" evidence="14">
    <location>
        <position position="139"/>
    </location>
    <ligand>
        <name>FMN</name>
        <dbReference type="ChEBI" id="CHEBI:58210"/>
    </ligand>
</feature>
<dbReference type="NCBIfam" id="TIGR00737">
    <property type="entry name" value="nifR3_yhdG"/>
    <property type="match status" value="1"/>
</dbReference>
<protein>
    <recommendedName>
        <fullName evidence="12">tRNA-dihydrouridine synthase</fullName>
        <ecNumber evidence="12">1.3.1.-</ecNumber>
    </recommendedName>
</protein>
<dbReference type="GO" id="GO:0050660">
    <property type="term" value="F:flavin adenine dinucleotide binding"/>
    <property type="evidence" value="ECO:0007669"/>
    <property type="project" value="InterPro"/>
</dbReference>
<evidence type="ECO:0000256" key="8">
    <source>
        <dbReference type="ARBA" id="ARBA00022884"/>
    </source>
</evidence>
<dbReference type="InterPro" id="IPR001269">
    <property type="entry name" value="DUS_fam"/>
</dbReference>
<evidence type="ECO:0000256" key="3">
    <source>
        <dbReference type="ARBA" id="ARBA00022555"/>
    </source>
</evidence>
<evidence type="ECO:0000313" key="16">
    <source>
        <dbReference type="EMBL" id="MBK6088149.1"/>
    </source>
</evidence>
<evidence type="ECO:0000313" key="17">
    <source>
        <dbReference type="Proteomes" id="UP000633365"/>
    </source>
</evidence>
<comment type="catalytic activity">
    <reaction evidence="10">
        <text>a 5,6-dihydrouridine in tRNA + NADP(+) = a uridine in tRNA + NADPH + H(+)</text>
        <dbReference type="Rhea" id="RHEA:23624"/>
        <dbReference type="Rhea" id="RHEA-COMP:13339"/>
        <dbReference type="Rhea" id="RHEA-COMP:13887"/>
        <dbReference type="ChEBI" id="CHEBI:15378"/>
        <dbReference type="ChEBI" id="CHEBI:57783"/>
        <dbReference type="ChEBI" id="CHEBI:58349"/>
        <dbReference type="ChEBI" id="CHEBI:65315"/>
        <dbReference type="ChEBI" id="CHEBI:74443"/>
    </reaction>
</comment>
<keyword evidence="7" id="KW-0521">NADP</keyword>
<dbReference type="InterPro" id="IPR018517">
    <property type="entry name" value="tRNA_hU_synthase_CS"/>
</dbReference>
<dbReference type="EC" id="1.3.1.-" evidence="12"/>
<comment type="caution">
    <text evidence="16">The sequence shown here is derived from an EMBL/GenBank/DDBJ whole genome shotgun (WGS) entry which is preliminary data.</text>
</comment>
<evidence type="ECO:0000256" key="7">
    <source>
        <dbReference type="ARBA" id="ARBA00022857"/>
    </source>
</evidence>
<dbReference type="InterPro" id="IPR024036">
    <property type="entry name" value="tRNA-dHydroUridine_Synthase_C"/>
</dbReference>
<evidence type="ECO:0000256" key="13">
    <source>
        <dbReference type="PIRSR" id="PIRSR006621-1"/>
    </source>
</evidence>
<keyword evidence="17" id="KW-1185">Reference proteome</keyword>
<dbReference type="GO" id="GO:0017150">
    <property type="term" value="F:tRNA dihydrouridine synthase activity"/>
    <property type="evidence" value="ECO:0007669"/>
    <property type="project" value="InterPro"/>
</dbReference>
<feature type="binding site" evidence="14">
    <location>
        <position position="169"/>
    </location>
    <ligand>
        <name>FMN</name>
        <dbReference type="ChEBI" id="CHEBI:58210"/>
    </ligand>
</feature>
<keyword evidence="4 12" id="KW-0285">Flavoprotein</keyword>
<dbReference type="PANTHER" id="PTHR45846:SF1">
    <property type="entry name" value="TRNA-DIHYDROURIDINE(47) SYNTHASE [NAD(P)(+)]-LIKE"/>
    <property type="match status" value="1"/>
</dbReference>
<dbReference type="SUPFAM" id="SSF51395">
    <property type="entry name" value="FMN-linked oxidoreductases"/>
    <property type="match status" value="1"/>
</dbReference>
<comment type="similarity">
    <text evidence="12">Belongs to the dus family.</text>
</comment>
<dbReference type="InterPro" id="IPR004652">
    <property type="entry name" value="DusB-like"/>
</dbReference>
<evidence type="ECO:0000259" key="15">
    <source>
        <dbReference type="Pfam" id="PF01207"/>
    </source>
</evidence>
<evidence type="ECO:0000256" key="11">
    <source>
        <dbReference type="ARBA" id="ARBA00048802"/>
    </source>
</evidence>
<keyword evidence="9 12" id="KW-0560">Oxidoreductase</keyword>
<evidence type="ECO:0000256" key="2">
    <source>
        <dbReference type="ARBA" id="ARBA00002790"/>
    </source>
</evidence>
<sequence length="322" mass="35346">MRIGNVKLSGYAALAPMAGVADRAFRELCMTFGAGYCVSEMVSSKGIAYHSKKSAELMEISDSERPCAVQIFGTEPDTMADAARFAMQYRPEVIDINMGCPAPKIAGSGSGAALMRDPELCGRIVQAVSRAVEIPVTVKIRSGFDSAHINAVEVAKILEKNGAQAVTVHGRTKEQFYAPPVNYDIIREVKQALSIPVIGNGDVCDAKSAQYVLEYTGCDYLMIGRGALGNPWVFREINEYFDKGIIIPPPTLEEKCDVLLRHISAVVEYKGERVGMREARKHTAYYLKGFKNAAKLRNLAFSMETKEDLINLIAEIKNSNRH</sequence>
<dbReference type="Gene3D" id="1.10.1200.80">
    <property type="entry name" value="Putative flavin oxidoreducatase, domain 2"/>
    <property type="match status" value="1"/>
</dbReference>
<dbReference type="Pfam" id="PF01207">
    <property type="entry name" value="Dus"/>
    <property type="match status" value="1"/>
</dbReference>
<evidence type="ECO:0000256" key="9">
    <source>
        <dbReference type="ARBA" id="ARBA00023002"/>
    </source>
</evidence>
<evidence type="ECO:0000256" key="12">
    <source>
        <dbReference type="PIRNR" id="PIRNR006621"/>
    </source>
</evidence>
<dbReference type="PANTHER" id="PTHR45846">
    <property type="entry name" value="TRNA-DIHYDROURIDINE(47) SYNTHASE [NAD(P)(+)]-LIKE"/>
    <property type="match status" value="1"/>
</dbReference>
<proteinExistence type="inferred from homology"/>
<evidence type="ECO:0000256" key="14">
    <source>
        <dbReference type="PIRSR" id="PIRSR006621-2"/>
    </source>
</evidence>
<keyword evidence="5 12" id="KW-0288">FMN</keyword>
<dbReference type="InterPro" id="IPR035587">
    <property type="entry name" value="DUS-like_FMN-bd"/>
</dbReference>